<name>A0A1B2J974_PICPA</name>
<proteinExistence type="predicted"/>
<dbReference type="Proteomes" id="UP000094565">
    <property type="component" value="Chromosome 1"/>
</dbReference>
<sequence>MGSHQHQLSIGQMSTFSGNGIPSFAKFWKQALFLSTLAIGTALFVKSKVHLRKKNQHLPDAVLGDREQDYDISKIRPGFPQSKDDMTAYGRKSEFQGTADSYLTRKSGDKFSFFPWFGGSGSK</sequence>
<gene>
    <name evidence="1" type="primary">YDR381C-A</name>
    <name evidence="1" type="ORF">ATY40_BA7500089</name>
</gene>
<dbReference type="OrthoDB" id="3999982at2759"/>
<dbReference type="AlphaFoldDB" id="A0A1B2J974"/>
<protein>
    <submittedName>
        <fullName evidence="1">BA75_00089T0</fullName>
    </submittedName>
</protein>
<reference evidence="1 2" key="1">
    <citation type="submission" date="2016-02" db="EMBL/GenBank/DDBJ databases">
        <title>Comparative genomic and transcriptomic foundation for Pichia pastoris.</title>
        <authorList>
            <person name="Love K.R."/>
            <person name="Shah K.A."/>
            <person name="Whittaker C.A."/>
            <person name="Wu J."/>
            <person name="Bartlett M.C."/>
            <person name="Ma D."/>
            <person name="Leeson R.L."/>
            <person name="Priest M."/>
            <person name="Young S.K."/>
            <person name="Love J.C."/>
        </authorList>
    </citation>
    <scope>NUCLEOTIDE SEQUENCE [LARGE SCALE GENOMIC DNA]</scope>
    <source>
        <strain evidence="1 2">ATCC 28485</strain>
    </source>
</reference>
<dbReference type="EMBL" id="CP014584">
    <property type="protein sequence ID" value="ANZ74597.1"/>
    <property type="molecule type" value="Genomic_DNA"/>
</dbReference>
<evidence type="ECO:0000313" key="1">
    <source>
        <dbReference type="EMBL" id="ANZ74597.1"/>
    </source>
</evidence>
<organism evidence="1 2">
    <name type="scientific">Komagataella pastoris</name>
    <name type="common">Yeast</name>
    <name type="synonym">Pichia pastoris</name>
    <dbReference type="NCBI Taxonomy" id="4922"/>
    <lineage>
        <taxon>Eukaryota</taxon>
        <taxon>Fungi</taxon>
        <taxon>Dikarya</taxon>
        <taxon>Ascomycota</taxon>
        <taxon>Saccharomycotina</taxon>
        <taxon>Pichiomycetes</taxon>
        <taxon>Pichiales</taxon>
        <taxon>Pichiaceae</taxon>
        <taxon>Komagataella</taxon>
    </lineage>
</organism>
<evidence type="ECO:0000313" key="2">
    <source>
        <dbReference type="Proteomes" id="UP000094565"/>
    </source>
</evidence>
<keyword evidence="2" id="KW-1185">Reference proteome</keyword>
<accession>A0A1B2J974</accession>